<proteinExistence type="predicted"/>
<comment type="caution">
    <text evidence="1">The sequence shown here is derived from an EMBL/GenBank/DDBJ whole genome shotgun (WGS) entry which is preliminary data.</text>
</comment>
<gene>
    <name evidence="1" type="ORF">HPB47_012853</name>
</gene>
<evidence type="ECO:0000313" key="2">
    <source>
        <dbReference type="Proteomes" id="UP000805193"/>
    </source>
</evidence>
<dbReference type="Proteomes" id="UP000805193">
    <property type="component" value="Unassembled WGS sequence"/>
</dbReference>
<dbReference type="EMBL" id="JABSTQ010011563">
    <property type="protein sequence ID" value="KAG0410031.1"/>
    <property type="molecule type" value="Genomic_DNA"/>
</dbReference>
<accession>A0AC60NSB3</accession>
<sequence>MPLRIGATQLPMVAQTKILGFLSPAQPSSGFKRHARRRGIYNTCTSSDASVARRIHFLEFLLDCAELQSHRKVRGGGAMAAMALPCLVATVTALAVVAVVVGTTTSSSAAAAAFSATHEHASLDEKCDLAARMEGDVIRPLLEVQSKVTGCFSKNVSQRSQEVHVIRVEEPTAQVQLLVQPRLERSTHAGPLVVLLWTPNPVHWQLATQRLPNSSKIEAIVSAGSDVVSRAPVSLTVVKKTGLFEDILAWTESYYGVLTSFSSTRSANSVVLKVGVNQSEPASCNRTSLSPVSHVAAYLVEVQDSEGCSRPATAEEDKEVHVVKLGSSLSKSSVVVQLMSKPGSALEKSQVLVLKCESDLEKWEVESEPGVQGNVEIMTENSVTSEATSYLLAVKVRTVPLPERSGDLLRTVRRLVGPANSYVQVERATRIQVYVSGRGLASGELKDANASARSSSSSFSLQHFISSVPESGKVKEDSAEENGTRDVERKSGDRPASKMRPAFGIGSNGHLLWLTGRRRENTKDTSKERHLRDSLRLRLAQDMALSCLSEKVQVAFPSPAIEYVSRHVSGRAPSEEGAAPLTPRPTPASDGGPVHVVLTLKDSSCRARRNKTHYILESPLRSCNANIVESYTGATVYRHEVLIWLLRDKHQSSTESATGKEAFLDDEDGNWDDGSGFGVINGDGKGAMAKELLVALKVQCFDAEQAGKSGGVHRLIGSGEIVEASTLYDMTVFHDPDFTRPLSQAPISLVANTVAYVHVEIQNVSDLCTMVTKCWLTNASQPESQVSQKWILLKDGCPNRMGVKLQHFGSRGLGSFLQVPCWKRFSFKLDAELAGEVLLLKCKLDACSASSRLLQAGVIQCQDVGEPCAALAHSAGSEAPGSKLAAVETWGPFVVLGRDGSAMAAAGGSSKGLPMLHSSPGEQQQLSLPRGGSGQGSTFPLPAPKATSGSSRPRPRKPTEAQQPPVVFVGVMMEAVVGIAFSSFAIGMALVAAMWYIHARTDVKTVSSPRSQRGRVSAGRIGATGRRNAGDSVTPLGAWPTMEV</sequence>
<organism evidence="1 2">
    <name type="scientific">Ixodes persulcatus</name>
    <name type="common">Taiga tick</name>
    <dbReference type="NCBI Taxonomy" id="34615"/>
    <lineage>
        <taxon>Eukaryota</taxon>
        <taxon>Metazoa</taxon>
        <taxon>Ecdysozoa</taxon>
        <taxon>Arthropoda</taxon>
        <taxon>Chelicerata</taxon>
        <taxon>Arachnida</taxon>
        <taxon>Acari</taxon>
        <taxon>Parasitiformes</taxon>
        <taxon>Ixodida</taxon>
        <taxon>Ixodoidea</taxon>
        <taxon>Ixodidae</taxon>
        <taxon>Ixodinae</taxon>
        <taxon>Ixodes</taxon>
    </lineage>
</organism>
<keyword evidence="2" id="KW-1185">Reference proteome</keyword>
<reference evidence="1 2" key="1">
    <citation type="journal article" date="2020" name="Cell">
        <title>Large-Scale Comparative Analyses of Tick Genomes Elucidate Their Genetic Diversity and Vector Capacities.</title>
        <authorList>
            <consortium name="Tick Genome and Microbiome Consortium (TIGMIC)"/>
            <person name="Jia N."/>
            <person name="Wang J."/>
            <person name="Shi W."/>
            <person name="Du L."/>
            <person name="Sun Y."/>
            <person name="Zhan W."/>
            <person name="Jiang J.F."/>
            <person name="Wang Q."/>
            <person name="Zhang B."/>
            <person name="Ji P."/>
            <person name="Bell-Sakyi L."/>
            <person name="Cui X.M."/>
            <person name="Yuan T.T."/>
            <person name="Jiang B.G."/>
            <person name="Yang W.F."/>
            <person name="Lam T.T."/>
            <person name="Chang Q.C."/>
            <person name="Ding S.J."/>
            <person name="Wang X.J."/>
            <person name="Zhu J.G."/>
            <person name="Ruan X.D."/>
            <person name="Zhao L."/>
            <person name="Wei J.T."/>
            <person name="Ye R.Z."/>
            <person name="Que T.C."/>
            <person name="Du C.H."/>
            <person name="Zhou Y.H."/>
            <person name="Cheng J.X."/>
            <person name="Dai P.F."/>
            <person name="Guo W.B."/>
            <person name="Han X.H."/>
            <person name="Huang E.J."/>
            <person name="Li L.F."/>
            <person name="Wei W."/>
            <person name="Gao Y.C."/>
            <person name="Liu J.Z."/>
            <person name="Shao H.Z."/>
            <person name="Wang X."/>
            <person name="Wang C.C."/>
            <person name="Yang T.C."/>
            <person name="Huo Q.B."/>
            <person name="Li W."/>
            <person name="Chen H.Y."/>
            <person name="Chen S.E."/>
            <person name="Zhou L.G."/>
            <person name="Ni X.B."/>
            <person name="Tian J.H."/>
            <person name="Sheng Y."/>
            <person name="Liu T."/>
            <person name="Pan Y.S."/>
            <person name="Xia L.Y."/>
            <person name="Li J."/>
            <person name="Zhao F."/>
            <person name="Cao W.C."/>
        </authorList>
    </citation>
    <scope>NUCLEOTIDE SEQUENCE [LARGE SCALE GENOMIC DNA]</scope>
    <source>
        <strain evidence="1">Iper-2018</strain>
    </source>
</reference>
<protein>
    <submittedName>
        <fullName evidence="1">Uncharacterized protein</fullName>
    </submittedName>
</protein>
<evidence type="ECO:0000313" key="1">
    <source>
        <dbReference type="EMBL" id="KAG0410031.1"/>
    </source>
</evidence>
<name>A0AC60NSB3_IXOPE</name>